<comment type="caution">
    <text evidence="1">The sequence shown here is derived from an EMBL/GenBank/DDBJ whole genome shotgun (WGS) entry which is preliminary data.</text>
</comment>
<gene>
    <name evidence="1" type="ORF">LTR37_008987</name>
</gene>
<accession>A0ACC3NAF7</accession>
<sequence>MDISNASQQPRDTTKTTTWADGQGRAHEVVHELTHEVQQPESGSSSSHKATHLEKIHHQISDFSRMSKEVMVKSQRVNVQQGWAGITLTWQMDLEQWSVGPGAEMSRATQTVCESYNGTFFLNLADFITNRSDLERVTQAQQNSVHGFVHDGHDSFRAIGSGGVQHSDQTAVLRSDFRAPVSRSTGLPLHYSTQDNYSPVKQHHIGPTDQATSHHAPREKYSNRPKHNDRASRPIFIDSDSEHDDGNASDPGYWPAWRSPKGKRVAEKSASRSKIRDSSPGLFVSDDEAPALRAKGKGKGRMKDKV</sequence>
<evidence type="ECO:0000313" key="2">
    <source>
        <dbReference type="Proteomes" id="UP001281147"/>
    </source>
</evidence>
<reference evidence="1" key="1">
    <citation type="submission" date="2023-07" db="EMBL/GenBank/DDBJ databases">
        <title>Black Yeasts Isolated from many extreme environments.</title>
        <authorList>
            <person name="Coleine C."/>
            <person name="Stajich J.E."/>
            <person name="Selbmann L."/>
        </authorList>
    </citation>
    <scope>NUCLEOTIDE SEQUENCE</scope>
    <source>
        <strain evidence="1">CCFEE 5714</strain>
    </source>
</reference>
<evidence type="ECO:0000313" key="1">
    <source>
        <dbReference type="EMBL" id="KAK3712723.1"/>
    </source>
</evidence>
<keyword evidence="2" id="KW-1185">Reference proteome</keyword>
<dbReference type="EMBL" id="JAUTXU010000068">
    <property type="protein sequence ID" value="KAK3712723.1"/>
    <property type="molecule type" value="Genomic_DNA"/>
</dbReference>
<dbReference type="Proteomes" id="UP001281147">
    <property type="component" value="Unassembled WGS sequence"/>
</dbReference>
<name>A0ACC3NAF7_9PEZI</name>
<proteinExistence type="predicted"/>
<organism evidence="1 2">
    <name type="scientific">Vermiconidia calcicola</name>
    <dbReference type="NCBI Taxonomy" id="1690605"/>
    <lineage>
        <taxon>Eukaryota</taxon>
        <taxon>Fungi</taxon>
        <taxon>Dikarya</taxon>
        <taxon>Ascomycota</taxon>
        <taxon>Pezizomycotina</taxon>
        <taxon>Dothideomycetes</taxon>
        <taxon>Dothideomycetidae</taxon>
        <taxon>Mycosphaerellales</taxon>
        <taxon>Extremaceae</taxon>
        <taxon>Vermiconidia</taxon>
    </lineage>
</organism>
<protein>
    <submittedName>
        <fullName evidence="1">Uncharacterized protein</fullName>
    </submittedName>
</protein>